<dbReference type="EMBL" id="HACG01001151">
    <property type="protein sequence ID" value="CEK48016.1"/>
    <property type="molecule type" value="Transcribed_RNA"/>
</dbReference>
<dbReference type="AlphaFoldDB" id="A0A0B6XWX4"/>
<proteinExistence type="predicted"/>
<feature type="non-terminal residue" evidence="1">
    <location>
        <position position="1"/>
    </location>
</feature>
<sequence length="70" mass="8196">LWLMATFCEGYIFISMFMCINNEDIENVTYCEYLDSIIDNNGGCMIQVKKKISHVFPEGGQHEETMERHK</sequence>
<feature type="non-terminal residue" evidence="1">
    <location>
        <position position="70"/>
    </location>
</feature>
<accession>A0A0B6XWX4</accession>
<name>A0A0B6XWX4_9EUPU</name>
<organism evidence="1">
    <name type="scientific">Arion vulgaris</name>
    <dbReference type="NCBI Taxonomy" id="1028688"/>
    <lineage>
        <taxon>Eukaryota</taxon>
        <taxon>Metazoa</taxon>
        <taxon>Spiralia</taxon>
        <taxon>Lophotrochozoa</taxon>
        <taxon>Mollusca</taxon>
        <taxon>Gastropoda</taxon>
        <taxon>Heterobranchia</taxon>
        <taxon>Euthyneura</taxon>
        <taxon>Panpulmonata</taxon>
        <taxon>Eupulmonata</taxon>
        <taxon>Stylommatophora</taxon>
        <taxon>Helicina</taxon>
        <taxon>Arionoidea</taxon>
        <taxon>Arionidae</taxon>
        <taxon>Arion</taxon>
    </lineage>
</organism>
<protein>
    <submittedName>
        <fullName evidence="1">Uncharacterized protein</fullName>
    </submittedName>
</protein>
<evidence type="ECO:0000313" key="1">
    <source>
        <dbReference type="EMBL" id="CEK48016.1"/>
    </source>
</evidence>
<gene>
    <name evidence="1" type="primary">ORF2901</name>
</gene>
<reference evidence="1" key="1">
    <citation type="submission" date="2014-12" db="EMBL/GenBank/DDBJ databases">
        <title>Insight into the proteome of Arion vulgaris.</title>
        <authorList>
            <person name="Aradska J."/>
            <person name="Bulat T."/>
            <person name="Smidak R."/>
            <person name="Sarate P."/>
            <person name="Gangsoo J."/>
            <person name="Sialana F."/>
            <person name="Bilban M."/>
            <person name="Lubec G."/>
        </authorList>
    </citation>
    <scope>NUCLEOTIDE SEQUENCE</scope>
    <source>
        <tissue evidence="1">Skin</tissue>
    </source>
</reference>